<dbReference type="InterPro" id="IPR011701">
    <property type="entry name" value="MFS"/>
</dbReference>
<dbReference type="Proteomes" id="UP000076400">
    <property type="component" value="Unassembled WGS sequence"/>
</dbReference>
<evidence type="ECO:0000313" key="7">
    <source>
        <dbReference type="Proteomes" id="UP000076400"/>
    </source>
</evidence>
<dbReference type="PANTHER" id="PTHR23534">
    <property type="entry name" value="MFS PERMEASE"/>
    <property type="match status" value="1"/>
</dbReference>
<evidence type="ECO:0000259" key="5">
    <source>
        <dbReference type="PROSITE" id="PS50850"/>
    </source>
</evidence>
<dbReference type="OrthoDB" id="8558006at2"/>
<feature type="transmembrane region" description="Helical" evidence="4">
    <location>
        <begin position="220"/>
        <end position="239"/>
    </location>
</feature>
<feature type="transmembrane region" description="Helical" evidence="4">
    <location>
        <begin position="18"/>
        <end position="46"/>
    </location>
</feature>
<feature type="transmembrane region" description="Helical" evidence="4">
    <location>
        <begin position="310"/>
        <end position="332"/>
    </location>
</feature>
<evidence type="ECO:0000313" key="6">
    <source>
        <dbReference type="EMBL" id="KZD09836.1"/>
    </source>
</evidence>
<keyword evidence="3 4" id="KW-0472">Membrane</keyword>
<feature type="transmembrane region" description="Helical" evidence="4">
    <location>
        <begin position="143"/>
        <end position="162"/>
    </location>
</feature>
<feature type="transmembrane region" description="Helical" evidence="4">
    <location>
        <begin position="259"/>
        <end position="279"/>
    </location>
</feature>
<sequence>MSSADTVRSRPDPTRKNVILLACCQALSMTGNSLTMTVSAIVGTMIAHDKSLATLPLALQLTATMLTTLPASMLMKRLGRRPGFMLGVVVGIIGALTASYAIFHANFPLFCAGAMLMGVNQGFALFYRFAAADTASEAFKSKAISLVMAGGVFSAVAGPNLAKWSRDLFEPILFAGSYLTIAIVWLLPLVLLLFIEIPRPTLAQRADKGRPIREIARQPVFLVAVIGAVIGYTMMNMVMTATPLAMLACGLEFTDAAFVIQWHALGMFAPAFFTGSLITRFGVLNVMLTGAALMIGCVAINLSGQDIQRFWFALVLLGVGWNFLFVGGSSLLTKAYLPAEKEKVQALNDFLVFGSVSIGSFSSGLLQNVFGWSVVNLTILPFVCIAILMVLWLRISRGTASPTS</sequence>
<feature type="transmembrane region" description="Helical" evidence="4">
    <location>
        <begin position="286"/>
        <end position="304"/>
    </location>
</feature>
<dbReference type="InterPro" id="IPR020846">
    <property type="entry name" value="MFS_dom"/>
</dbReference>
<accession>A0A154W8M0</accession>
<keyword evidence="2 4" id="KW-1133">Transmembrane helix</keyword>
<feature type="transmembrane region" description="Helical" evidence="4">
    <location>
        <begin position="174"/>
        <end position="195"/>
    </location>
</feature>
<feature type="transmembrane region" description="Helical" evidence="4">
    <location>
        <begin position="109"/>
        <end position="131"/>
    </location>
</feature>
<dbReference type="STRING" id="580166.AUP43_01260"/>
<evidence type="ECO:0000256" key="3">
    <source>
        <dbReference type="ARBA" id="ARBA00023136"/>
    </source>
</evidence>
<protein>
    <submittedName>
        <fullName evidence="6">MFS transporter</fullName>
    </submittedName>
</protein>
<feature type="transmembrane region" description="Helical" evidence="4">
    <location>
        <begin position="369"/>
        <end position="393"/>
    </location>
</feature>
<dbReference type="RefSeq" id="WP_067554281.1">
    <property type="nucleotide sequence ID" value="NZ_LPXN01000094.1"/>
</dbReference>
<evidence type="ECO:0000256" key="4">
    <source>
        <dbReference type="SAM" id="Phobius"/>
    </source>
</evidence>
<dbReference type="GO" id="GO:0022857">
    <property type="term" value="F:transmembrane transporter activity"/>
    <property type="evidence" value="ECO:0007669"/>
    <property type="project" value="InterPro"/>
</dbReference>
<dbReference type="Gene3D" id="1.20.1250.20">
    <property type="entry name" value="MFS general substrate transporter like domains"/>
    <property type="match status" value="1"/>
</dbReference>
<dbReference type="InterPro" id="IPR036259">
    <property type="entry name" value="MFS_trans_sf"/>
</dbReference>
<dbReference type="Pfam" id="PF07690">
    <property type="entry name" value="MFS_1"/>
    <property type="match status" value="1"/>
</dbReference>
<reference evidence="6 7" key="1">
    <citation type="submission" date="2015-12" db="EMBL/GenBank/DDBJ databases">
        <title>Genome sequence of Oceanibaculum pacificum MCCC 1A02656.</title>
        <authorList>
            <person name="Lu L."/>
            <person name="Lai Q."/>
            <person name="Shao Z."/>
            <person name="Qian P."/>
        </authorList>
    </citation>
    <scope>NUCLEOTIDE SEQUENCE [LARGE SCALE GENOMIC DNA]</scope>
    <source>
        <strain evidence="6 7">MCCC 1A02656</strain>
    </source>
</reference>
<proteinExistence type="predicted"/>
<evidence type="ECO:0000256" key="2">
    <source>
        <dbReference type="ARBA" id="ARBA00022989"/>
    </source>
</evidence>
<gene>
    <name evidence="6" type="ORF">AUP43_01260</name>
</gene>
<keyword evidence="7" id="KW-1185">Reference proteome</keyword>
<dbReference type="PROSITE" id="PS50850">
    <property type="entry name" value="MFS"/>
    <property type="match status" value="1"/>
</dbReference>
<keyword evidence="1 4" id="KW-0812">Transmembrane</keyword>
<feature type="domain" description="Major facilitator superfamily (MFS) profile" evidence="5">
    <location>
        <begin position="220"/>
        <end position="404"/>
    </location>
</feature>
<dbReference type="AlphaFoldDB" id="A0A154W8M0"/>
<dbReference type="SUPFAM" id="SSF103473">
    <property type="entry name" value="MFS general substrate transporter"/>
    <property type="match status" value="1"/>
</dbReference>
<organism evidence="6 7">
    <name type="scientific">Oceanibaculum pacificum</name>
    <dbReference type="NCBI Taxonomy" id="580166"/>
    <lineage>
        <taxon>Bacteria</taxon>
        <taxon>Pseudomonadati</taxon>
        <taxon>Pseudomonadota</taxon>
        <taxon>Alphaproteobacteria</taxon>
        <taxon>Rhodospirillales</taxon>
        <taxon>Oceanibaculaceae</taxon>
        <taxon>Oceanibaculum</taxon>
    </lineage>
</organism>
<dbReference type="PANTHER" id="PTHR23534:SF1">
    <property type="entry name" value="MAJOR FACILITATOR SUPERFAMILY PROTEIN"/>
    <property type="match status" value="1"/>
</dbReference>
<comment type="caution">
    <text evidence="6">The sequence shown here is derived from an EMBL/GenBank/DDBJ whole genome shotgun (WGS) entry which is preliminary data.</text>
</comment>
<feature type="transmembrane region" description="Helical" evidence="4">
    <location>
        <begin position="52"/>
        <end position="71"/>
    </location>
</feature>
<dbReference type="EMBL" id="LPXN01000094">
    <property type="protein sequence ID" value="KZD09836.1"/>
    <property type="molecule type" value="Genomic_DNA"/>
</dbReference>
<name>A0A154W8M0_9PROT</name>
<feature type="transmembrane region" description="Helical" evidence="4">
    <location>
        <begin position="344"/>
        <end position="363"/>
    </location>
</feature>
<feature type="transmembrane region" description="Helical" evidence="4">
    <location>
        <begin position="83"/>
        <end position="103"/>
    </location>
</feature>
<evidence type="ECO:0000256" key="1">
    <source>
        <dbReference type="ARBA" id="ARBA00022692"/>
    </source>
</evidence>